<evidence type="ECO:0000256" key="8">
    <source>
        <dbReference type="ARBA" id="ARBA00023002"/>
    </source>
</evidence>
<dbReference type="SUPFAM" id="SSF55424">
    <property type="entry name" value="FAD/NAD-linked reductases, dimerisation (C-terminal) domain"/>
    <property type="match status" value="1"/>
</dbReference>
<dbReference type="InterPro" id="IPR001100">
    <property type="entry name" value="Pyr_nuc-diS_OxRdtase"/>
</dbReference>
<feature type="active site" description="Proton acceptor" evidence="13">
    <location>
        <position position="453"/>
    </location>
</feature>
<evidence type="ECO:0000259" key="18">
    <source>
        <dbReference type="Pfam" id="PF07992"/>
    </source>
</evidence>
<dbReference type="InterPro" id="IPR050151">
    <property type="entry name" value="Class-I_Pyr_Nuc-Dis_Oxidored"/>
</dbReference>
<keyword evidence="9 14" id="KW-0520">NAD</keyword>
<dbReference type="EMBL" id="SHBH01000001">
    <property type="protein sequence ID" value="RZO27548.1"/>
    <property type="molecule type" value="Genomic_DNA"/>
</dbReference>
<dbReference type="Pfam" id="PF02852">
    <property type="entry name" value="Pyr_redox_dim"/>
    <property type="match status" value="1"/>
</dbReference>
<dbReference type="Gene3D" id="3.30.390.30">
    <property type="match status" value="1"/>
</dbReference>
<dbReference type="FunFam" id="3.30.390.30:FF:000001">
    <property type="entry name" value="Dihydrolipoyl dehydrogenase"/>
    <property type="match status" value="1"/>
</dbReference>
<comment type="subcellular location">
    <subcellularLocation>
        <location evidence="1">Cytoplasm</location>
    </subcellularLocation>
</comment>
<dbReference type="InterPro" id="IPR016156">
    <property type="entry name" value="FAD/NAD-linked_Rdtase_dimer_sf"/>
</dbReference>
<accession>A0A520N242</accession>
<feature type="binding site" evidence="14">
    <location>
        <position position="126"/>
    </location>
    <ligand>
        <name>FAD</name>
        <dbReference type="ChEBI" id="CHEBI:57692"/>
    </ligand>
</feature>
<evidence type="ECO:0000256" key="16">
    <source>
        <dbReference type="RuleBase" id="RU003692"/>
    </source>
</evidence>
<dbReference type="PIRSF" id="PIRSF000350">
    <property type="entry name" value="Mercury_reductase_MerA"/>
    <property type="match status" value="1"/>
</dbReference>
<comment type="caution">
    <text evidence="19">The sequence shown here is derived from an EMBL/GenBank/DDBJ whole genome shotgun (WGS) entry which is preliminary data.</text>
</comment>
<organism evidence="19 20">
    <name type="scientific">SAR86 cluster bacterium</name>
    <dbReference type="NCBI Taxonomy" id="2030880"/>
    <lineage>
        <taxon>Bacteria</taxon>
        <taxon>Pseudomonadati</taxon>
        <taxon>Pseudomonadota</taxon>
        <taxon>Gammaproteobacteria</taxon>
        <taxon>SAR86 cluster</taxon>
    </lineage>
</organism>
<evidence type="ECO:0000256" key="7">
    <source>
        <dbReference type="ARBA" id="ARBA00022827"/>
    </source>
</evidence>
<dbReference type="Gene3D" id="3.50.50.60">
    <property type="entry name" value="FAD/NAD(P)-binding domain"/>
    <property type="match status" value="2"/>
</dbReference>
<reference evidence="19 20" key="1">
    <citation type="submission" date="2019-02" db="EMBL/GenBank/DDBJ databases">
        <title>Prokaryotic population dynamics and viral predation in marine succession experiment using metagenomics: the confinement effect.</title>
        <authorList>
            <person name="Haro-Moreno J.M."/>
            <person name="Rodriguez-Valera F."/>
            <person name="Lopez-Perez M."/>
        </authorList>
    </citation>
    <scope>NUCLEOTIDE SEQUENCE [LARGE SCALE GENOMIC DNA]</scope>
    <source>
        <strain evidence="19">MED-G162</strain>
    </source>
</reference>
<feature type="binding site" evidence="14">
    <location>
        <position position="321"/>
    </location>
    <ligand>
        <name>FAD</name>
        <dbReference type="ChEBI" id="CHEBI:57692"/>
    </ligand>
</feature>
<sequence length="479" mass="51338">MTSVKSEAFDVVVIGSGPAGYVAAIRASQLGLKTLCVEESIDNTGKEKLGGTCLNVGCIPSKTLLDSSHRYYETTKNLEKHGISVENVTLDLSSMMKRKDDIVSKLTGGISSLFLANKVQSLSGKGKIISKNIIQVTQASGKTKDIQAKNIIIATGSNPIEIPSANFSKNIVDSTGALSFKSVPKTLGVVGAGIIGLELGSVWSRLGSEVTVLEALEDFLPMADPDIAKESLKEFKKQGLNIELASKVISSKELKNSVEVTYQHKGKEIQKEFEKLIVAVGRTPNSSNVISEKLNIKTQDGFIEVNEFCQTSVKNIWAIGDVVRGPMLAHKGSEEGIMVAERIADKQAQVNYDLVPSVIYSHPEIAWVGQNEKELKSKGINYKVGSFPFAASGRALAVDQSVGFVKVLSDETTDTILGVHVFGPAAGEIVQQALISMEYGSSSEDIALTMFSHPTVSEAFHEAALAVNNQAIHIGNKIK</sequence>
<feature type="binding site" evidence="14">
    <location>
        <position position="214"/>
    </location>
    <ligand>
        <name>NAD(+)</name>
        <dbReference type="ChEBI" id="CHEBI:57540"/>
    </ligand>
</feature>
<evidence type="ECO:0000256" key="15">
    <source>
        <dbReference type="PIRSR" id="PIRSR000350-4"/>
    </source>
</evidence>
<keyword evidence="8 16" id="KW-0560">Oxidoreductase</keyword>
<dbReference type="GO" id="GO:0005737">
    <property type="term" value="C:cytoplasm"/>
    <property type="evidence" value="ECO:0007669"/>
    <property type="project" value="UniProtKB-SubCell"/>
</dbReference>
<feature type="binding site" evidence="14">
    <location>
        <begin position="155"/>
        <end position="157"/>
    </location>
    <ligand>
        <name>FAD</name>
        <dbReference type="ChEBI" id="CHEBI:57692"/>
    </ligand>
</feature>
<dbReference type="GO" id="GO:0006103">
    <property type="term" value="P:2-oxoglutarate metabolic process"/>
    <property type="evidence" value="ECO:0007669"/>
    <property type="project" value="TreeGrafter"/>
</dbReference>
<dbReference type="PANTHER" id="PTHR22912:SF224">
    <property type="entry name" value="DIHYDROLIPOYL DEHYDROGENASE"/>
    <property type="match status" value="1"/>
</dbReference>
<dbReference type="Proteomes" id="UP000319384">
    <property type="component" value="Unassembled WGS sequence"/>
</dbReference>
<comment type="catalytic activity">
    <reaction evidence="12 16">
        <text>N(6)-[(R)-dihydrolipoyl]-L-lysyl-[protein] + NAD(+) = N(6)-[(R)-lipoyl]-L-lysyl-[protein] + NADH + H(+)</text>
        <dbReference type="Rhea" id="RHEA:15045"/>
        <dbReference type="Rhea" id="RHEA-COMP:10474"/>
        <dbReference type="Rhea" id="RHEA-COMP:10475"/>
        <dbReference type="ChEBI" id="CHEBI:15378"/>
        <dbReference type="ChEBI" id="CHEBI:57540"/>
        <dbReference type="ChEBI" id="CHEBI:57945"/>
        <dbReference type="ChEBI" id="CHEBI:83099"/>
        <dbReference type="ChEBI" id="CHEBI:83100"/>
        <dbReference type="EC" id="1.8.1.4"/>
    </reaction>
</comment>
<proteinExistence type="inferred from homology"/>
<keyword evidence="14" id="KW-0547">Nucleotide-binding</keyword>
<dbReference type="InterPro" id="IPR004099">
    <property type="entry name" value="Pyr_nucl-diS_OxRdtase_dimer"/>
</dbReference>
<evidence type="ECO:0000256" key="13">
    <source>
        <dbReference type="PIRSR" id="PIRSR000350-2"/>
    </source>
</evidence>
<dbReference type="AlphaFoldDB" id="A0A520N242"/>
<gene>
    <name evidence="19" type="primary">lpdA</name>
    <name evidence="19" type="ORF">EVA95_00230</name>
</gene>
<dbReference type="Pfam" id="PF07992">
    <property type="entry name" value="Pyr_redox_2"/>
    <property type="match status" value="1"/>
</dbReference>
<feature type="domain" description="FAD/NAD(P)-binding" evidence="18">
    <location>
        <begin position="9"/>
        <end position="336"/>
    </location>
</feature>
<dbReference type="PANTHER" id="PTHR22912">
    <property type="entry name" value="DISULFIDE OXIDOREDUCTASE"/>
    <property type="match status" value="1"/>
</dbReference>
<dbReference type="InterPro" id="IPR012999">
    <property type="entry name" value="Pyr_OxRdtase_I_AS"/>
</dbReference>
<evidence type="ECO:0000313" key="19">
    <source>
        <dbReference type="EMBL" id="RZO27548.1"/>
    </source>
</evidence>
<protein>
    <recommendedName>
        <fullName evidence="4 16">Dihydrolipoyl dehydrogenase</fullName>
        <ecNumber evidence="3 16">1.8.1.4</ecNumber>
    </recommendedName>
</protein>
<keyword evidence="7 14" id="KW-0274">FAD</keyword>
<feature type="binding site" evidence="14">
    <location>
        <position position="62"/>
    </location>
    <ligand>
        <name>FAD</name>
        <dbReference type="ChEBI" id="CHEBI:57692"/>
    </ligand>
</feature>
<dbReference type="FunFam" id="3.50.50.60:FF:000001">
    <property type="entry name" value="Dihydrolipoyl dehydrogenase, mitochondrial"/>
    <property type="match status" value="1"/>
</dbReference>
<dbReference type="InterPro" id="IPR036188">
    <property type="entry name" value="FAD/NAD-bd_sf"/>
</dbReference>
<name>A0A520N242_9GAMM</name>
<evidence type="ECO:0000256" key="9">
    <source>
        <dbReference type="ARBA" id="ARBA00023027"/>
    </source>
</evidence>
<evidence type="ECO:0000313" key="20">
    <source>
        <dbReference type="Proteomes" id="UP000319384"/>
    </source>
</evidence>
<evidence type="ECO:0000256" key="10">
    <source>
        <dbReference type="ARBA" id="ARBA00023157"/>
    </source>
</evidence>
<keyword evidence="11 16" id="KW-0676">Redox-active center</keyword>
<comment type="cofactor">
    <cofactor evidence="14 16">
        <name>FAD</name>
        <dbReference type="ChEBI" id="CHEBI:57692"/>
    </cofactor>
    <text evidence="14 16">Binds 1 FAD per subunit.</text>
</comment>
<dbReference type="InterPro" id="IPR023753">
    <property type="entry name" value="FAD/NAD-binding_dom"/>
</dbReference>
<dbReference type="PROSITE" id="PS00076">
    <property type="entry name" value="PYRIDINE_REDOX_1"/>
    <property type="match status" value="1"/>
</dbReference>
<feature type="binding site" evidence="14">
    <location>
        <position position="281"/>
    </location>
    <ligand>
        <name>NAD(+)</name>
        <dbReference type="ChEBI" id="CHEBI:57540"/>
    </ligand>
</feature>
<dbReference type="SUPFAM" id="SSF51905">
    <property type="entry name" value="FAD/NAD(P)-binding domain"/>
    <property type="match status" value="1"/>
</dbReference>
<evidence type="ECO:0000256" key="1">
    <source>
        <dbReference type="ARBA" id="ARBA00004496"/>
    </source>
</evidence>
<evidence type="ECO:0000259" key="17">
    <source>
        <dbReference type="Pfam" id="PF02852"/>
    </source>
</evidence>
<feature type="disulfide bond" description="Redox-active" evidence="15">
    <location>
        <begin position="53"/>
        <end position="58"/>
    </location>
</feature>
<dbReference type="NCBIfam" id="TIGR01350">
    <property type="entry name" value="lipoamide_DH"/>
    <property type="match status" value="1"/>
</dbReference>
<evidence type="ECO:0000256" key="14">
    <source>
        <dbReference type="PIRSR" id="PIRSR000350-3"/>
    </source>
</evidence>
<evidence type="ECO:0000256" key="5">
    <source>
        <dbReference type="ARBA" id="ARBA00022490"/>
    </source>
</evidence>
<keyword evidence="6 16" id="KW-0285">Flavoprotein</keyword>
<dbReference type="EC" id="1.8.1.4" evidence="3 16"/>
<feature type="binding site" evidence="14">
    <location>
        <begin position="191"/>
        <end position="198"/>
    </location>
    <ligand>
        <name>NAD(+)</name>
        <dbReference type="ChEBI" id="CHEBI:57540"/>
    </ligand>
</feature>
<evidence type="ECO:0000256" key="11">
    <source>
        <dbReference type="ARBA" id="ARBA00023284"/>
    </source>
</evidence>
<comment type="similarity">
    <text evidence="2 16">Belongs to the class-I pyridine nucleotide-disulfide oxidoreductase family.</text>
</comment>
<feature type="binding site" evidence="14">
    <location>
        <begin position="327"/>
        <end position="330"/>
    </location>
    <ligand>
        <name>FAD</name>
        <dbReference type="ChEBI" id="CHEBI:57692"/>
    </ligand>
</feature>
<evidence type="ECO:0000256" key="6">
    <source>
        <dbReference type="ARBA" id="ARBA00022630"/>
    </source>
</evidence>
<dbReference type="PRINTS" id="PR00411">
    <property type="entry name" value="PNDRDTASEI"/>
</dbReference>
<feature type="domain" description="Pyridine nucleotide-disulphide oxidoreductase dimerisation" evidence="17">
    <location>
        <begin position="355"/>
        <end position="464"/>
    </location>
</feature>
<evidence type="ECO:0000256" key="12">
    <source>
        <dbReference type="ARBA" id="ARBA00049187"/>
    </source>
</evidence>
<evidence type="ECO:0000256" key="3">
    <source>
        <dbReference type="ARBA" id="ARBA00012608"/>
    </source>
</evidence>
<dbReference type="InterPro" id="IPR006258">
    <property type="entry name" value="Lipoamide_DH"/>
</dbReference>
<dbReference type="PRINTS" id="PR00368">
    <property type="entry name" value="FADPNR"/>
</dbReference>
<evidence type="ECO:0000256" key="4">
    <source>
        <dbReference type="ARBA" id="ARBA00016961"/>
    </source>
</evidence>
<keyword evidence="10" id="KW-1015">Disulfide bond</keyword>
<dbReference type="GO" id="GO:0050660">
    <property type="term" value="F:flavin adenine dinucleotide binding"/>
    <property type="evidence" value="ECO:0007669"/>
    <property type="project" value="InterPro"/>
</dbReference>
<comment type="miscellaneous">
    <text evidence="16">The active site is a redox-active disulfide bond.</text>
</comment>
<evidence type="ECO:0000256" key="2">
    <source>
        <dbReference type="ARBA" id="ARBA00007532"/>
    </source>
</evidence>
<keyword evidence="5" id="KW-0963">Cytoplasm</keyword>
<dbReference type="GO" id="GO:0004148">
    <property type="term" value="F:dihydrolipoyl dehydrogenase (NADH) activity"/>
    <property type="evidence" value="ECO:0007669"/>
    <property type="project" value="UniProtKB-EC"/>
</dbReference>